<reference evidence="1 2" key="1">
    <citation type="journal article" date="2019" name="Nat. Plants">
        <title>Genome sequencing of Musa balbisiana reveals subgenome evolution and function divergence in polyploid bananas.</title>
        <authorList>
            <person name="Yao X."/>
        </authorList>
    </citation>
    <scope>NUCLEOTIDE SEQUENCE [LARGE SCALE GENOMIC DNA]</scope>
    <source>
        <strain evidence="2">cv. DH-PKW</strain>
        <tissue evidence="1">Leaves</tissue>
    </source>
</reference>
<keyword evidence="2" id="KW-1185">Reference proteome</keyword>
<sequence length="143" mass="16006">MKIQDGSKCYRFQRDYNHDTENFHDLKEIYILGTPYVVRPGERQIDVIIGGPTSRGDNSSGYKAFTEATIEKCPRIEGGLEIILKEEETEYLDPNHNDALVVSIRMINAQGSPTPPPFKAIGVRKSDLASARGIRVENPDPCL</sequence>
<gene>
    <name evidence="1" type="ORF">C4D60_Mb05t28050</name>
</gene>
<accession>A0A4S8JZF1</accession>
<dbReference type="AlphaFoldDB" id="A0A4S8JZF1"/>
<proteinExistence type="predicted"/>
<protein>
    <submittedName>
        <fullName evidence="1">Uncharacterized protein</fullName>
    </submittedName>
</protein>
<comment type="caution">
    <text evidence="1">The sequence shown here is derived from an EMBL/GenBank/DDBJ whole genome shotgun (WGS) entry which is preliminary data.</text>
</comment>
<name>A0A4S8JZF1_MUSBA</name>
<evidence type="ECO:0000313" key="1">
    <source>
        <dbReference type="EMBL" id="THU67756.1"/>
    </source>
</evidence>
<dbReference type="Proteomes" id="UP000317650">
    <property type="component" value="Chromosome 5"/>
</dbReference>
<organism evidence="1 2">
    <name type="scientific">Musa balbisiana</name>
    <name type="common">Banana</name>
    <dbReference type="NCBI Taxonomy" id="52838"/>
    <lineage>
        <taxon>Eukaryota</taxon>
        <taxon>Viridiplantae</taxon>
        <taxon>Streptophyta</taxon>
        <taxon>Embryophyta</taxon>
        <taxon>Tracheophyta</taxon>
        <taxon>Spermatophyta</taxon>
        <taxon>Magnoliopsida</taxon>
        <taxon>Liliopsida</taxon>
        <taxon>Zingiberales</taxon>
        <taxon>Musaceae</taxon>
        <taxon>Musa</taxon>
    </lineage>
</organism>
<evidence type="ECO:0000313" key="2">
    <source>
        <dbReference type="Proteomes" id="UP000317650"/>
    </source>
</evidence>
<dbReference type="EMBL" id="PYDT01000003">
    <property type="protein sequence ID" value="THU67756.1"/>
    <property type="molecule type" value="Genomic_DNA"/>
</dbReference>